<keyword evidence="8" id="KW-0472">Membrane</keyword>
<keyword evidence="4" id="KW-0547">Nucleotide-binding</keyword>
<dbReference type="InterPro" id="IPR050093">
    <property type="entry name" value="ABC_SmlMolc_Importer"/>
</dbReference>
<evidence type="ECO:0000313" key="12">
    <source>
        <dbReference type="Proteomes" id="UP000254664"/>
    </source>
</evidence>
<dbReference type="PANTHER" id="PTHR42781:SF4">
    <property type="entry name" value="SPERMIDINE_PUTRESCINE IMPORT ATP-BINDING PROTEIN POTA"/>
    <property type="match status" value="1"/>
</dbReference>
<keyword evidence="5" id="KW-0067">ATP-binding</keyword>
<dbReference type="Proteomes" id="UP000254664">
    <property type="component" value="Unassembled WGS sequence"/>
</dbReference>
<keyword evidence="11" id="KW-0378">Hydrolase</keyword>
<dbReference type="InterPro" id="IPR015853">
    <property type="entry name" value="ABC_transpr_FbpC"/>
</dbReference>
<name>A0A381J8P6_9CLOT</name>
<sequence length="377" mass="42895">MNNVKIINIQKTYLSNKTSNARSFNLNIPRLEINEGEFFGLLGPSGCGKSTMLNLIAGLLELNSGDIYIGEENIVSTPTEKRNLAMVFQESLLFPHMTLEENVGFGLKMRKVPKEHRRIKIREILNIVNLDGMEKRYPDQLSGGQKQRGAIARALVCSPKLLLMDEPFSALDPKLREDMREFTKRLHSKHKITTIFVTHDKEEAFFLFDKMAIMNEGKIIQIGSPKDLYENPKSSFVAEFLGINNIFYGDIKDNLFYGKDFILGLGEVKSKIEKDYESNTPMGNGDINYKGIYLAIKPEGCVVYKCFPQDLLLKKDYGWIKGKIENVSYIQGFLKLSIKISKDCSVMVLQNYNKDVIFLVGEKAILGYNFNKINIIN</sequence>
<dbReference type="PANTHER" id="PTHR42781">
    <property type="entry name" value="SPERMIDINE/PUTRESCINE IMPORT ATP-BINDING PROTEIN POTA"/>
    <property type="match status" value="1"/>
</dbReference>
<evidence type="ECO:0000256" key="4">
    <source>
        <dbReference type="ARBA" id="ARBA00022741"/>
    </source>
</evidence>
<evidence type="ECO:0000313" key="11">
    <source>
        <dbReference type="EMBL" id="SUY47373.1"/>
    </source>
</evidence>
<proteinExistence type="predicted"/>
<dbReference type="AlphaFoldDB" id="A0A381J8P6"/>
<dbReference type="EC" id="7.6.2.9" evidence="9"/>
<keyword evidence="1" id="KW-0813">Transport</keyword>
<dbReference type="InterPro" id="IPR003593">
    <property type="entry name" value="AAA+_ATPase"/>
</dbReference>
<keyword evidence="2" id="KW-1003">Cell membrane</keyword>
<evidence type="ECO:0000256" key="8">
    <source>
        <dbReference type="ARBA" id="ARBA00023136"/>
    </source>
</evidence>
<reference evidence="11 12" key="1">
    <citation type="submission" date="2018-06" db="EMBL/GenBank/DDBJ databases">
        <authorList>
            <consortium name="Pathogen Informatics"/>
            <person name="Doyle S."/>
        </authorList>
    </citation>
    <scope>NUCLEOTIDE SEQUENCE [LARGE SCALE GENOMIC DNA]</scope>
    <source>
        <strain evidence="11 12">NCTC9836</strain>
    </source>
</reference>
<evidence type="ECO:0000259" key="10">
    <source>
        <dbReference type="SMART" id="SM00382"/>
    </source>
</evidence>
<evidence type="ECO:0000256" key="2">
    <source>
        <dbReference type="ARBA" id="ARBA00022475"/>
    </source>
</evidence>
<dbReference type="GO" id="GO:0016887">
    <property type="term" value="F:ATP hydrolysis activity"/>
    <property type="evidence" value="ECO:0007669"/>
    <property type="project" value="InterPro"/>
</dbReference>
<keyword evidence="12" id="KW-1185">Reference proteome</keyword>
<dbReference type="FunFam" id="3.40.50.300:FF:000425">
    <property type="entry name" value="Probable ABC transporter, ATP-binding subunit"/>
    <property type="match status" value="1"/>
</dbReference>
<feature type="domain" description="AAA+ ATPase" evidence="10">
    <location>
        <begin position="35"/>
        <end position="218"/>
    </location>
</feature>
<dbReference type="InterPro" id="IPR027417">
    <property type="entry name" value="P-loop_NTPase"/>
</dbReference>
<evidence type="ECO:0000256" key="7">
    <source>
        <dbReference type="ARBA" id="ARBA00023065"/>
    </source>
</evidence>
<dbReference type="Gene3D" id="2.40.50.100">
    <property type="match status" value="1"/>
</dbReference>
<evidence type="ECO:0000256" key="5">
    <source>
        <dbReference type="ARBA" id="ARBA00022840"/>
    </source>
</evidence>
<evidence type="ECO:0000256" key="3">
    <source>
        <dbReference type="ARBA" id="ARBA00022496"/>
    </source>
</evidence>
<dbReference type="InterPro" id="IPR003439">
    <property type="entry name" value="ABC_transporter-like_ATP-bd"/>
</dbReference>
<dbReference type="EMBL" id="UFWZ01000001">
    <property type="protein sequence ID" value="SUY47373.1"/>
    <property type="molecule type" value="Genomic_DNA"/>
</dbReference>
<protein>
    <recommendedName>
        <fullName evidence="9">ABC-type quaternary amine transporter</fullName>
        <ecNumber evidence="9">7.6.2.9</ecNumber>
    </recommendedName>
</protein>
<dbReference type="RefSeq" id="WP_115641340.1">
    <property type="nucleotide sequence ID" value="NZ_UFWZ01000001.1"/>
</dbReference>
<evidence type="ECO:0000256" key="1">
    <source>
        <dbReference type="ARBA" id="ARBA00022448"/>
    </source>
</evidence>
<evidence type="ECO:0000256" key="6">
    <source>
        <dbReference type="ARBA" id="ARBA00023004"/>
    </source>
</evidence>
<accession>A0A381J8P6</accession>
<gene>
    <name evidence="11" type="primary">cysA</name>
    <name evidence="11" type="ORF">NCTC9836_01704</name>
</gene>
<dbReference type="Gene3D" id="3.40.50.300">
    <property type="entry name" value="P-loop containing nucleotide triphosphate hydrolases"/>
    <property type="match status" value="1"/>
</dbReference>
<dbReference type="GO" id="GO:0015408">
    <property type="term" value="F:ABC-type ferric iron transporter activity"/>
    <property type="evidence" value="ECO:0007669"/>
    <property type="project" value="InterPro"/>
</dbReference>
<dbReference type="SUPFAM" id="SSF52540">
    <property type="entry name" value="P-loop containing nucleoside triphosphate hydrolases"/>
    <property type="match status" value="1"/>
</dbReference>
<dbReference type="OrthoDB" id="9802264at2"/>
<keyword evidence="3" id="KW-0410">Iron transport</keyword>
<dbReference type="GO" id="GO:0016020">
    <property type="term" value="C:membrane"/>
    <property type="evidence" value="ECO:0007669"/>
    <property type="project" value="InterPro"/>
</dbReference>
<keyword evidence="6" id="KW-0408">Iron</keyword>
<organism evidence="11 12">
    <name type="scientific">Clostridium putrefaciens</name>
    <dbReference type="NCBI Taxonomy" id="99675"/>
    <lineage>
        <taxon>Bacteria</taxon>
        <taxon>Bacillati</taxon>
        <taxon>Bacillota</taxon>
        <taxon>Clostridia</taxon>
        <taxon>Eubacteriales</taxon>
        <taxon>Clostridiaceae</taxon>
        <taxon>Clostridium</taxon>
    </lineage>
</organism>
<keyword evidence="7" id="KW-0406">Ion transport</keyword>
<dbReference type="CDD" id="cd03259">
    <property type="entry name" value="ABC_Carb_Solutes_like"/>
    <property type="match status" value="1"/>
</dbReference>
<dbReference type="GO" id="GO:0005524">
    <property type="term" value="F:ATP binding"/>
    <property type="evidence" value="ECO:0007669"/>
    <property type="project" value="UniProtKB-KW"/>
</dbReference>
<evidence type="ECO:0000256" key="9">
    <source>
        <dbReference type="ARBA" id="ARBA00066388"/>
    </source>
</evidence>
<dbReference type="GO" id="GO:0015418">
    <property type="term" value="F:ABC-type quaternary ammonium compound transporting activity"/>
    <property type="evidence" value="ECO:0007669"/>
    <property type="project" value="UniProtKB-EC"/>
</dbReference>
<dbReference type="Pfam" id="PF00005">
    <property type="entry name" value="ABC_tran"/>
    <property type="match status" value="1"/>
</dbReference>
<dbReference type="SMART" id="SM00382">
    <property type="entry name" value="AAA"/>
    <property type="match status" value="1"/>
</dbReference>